<dbReference type="AlphaFoldDB" id="A0A839AF51"/>
<proteinExistence type="inferred from homology"/>
<dbReference type="GO" id="GO:0046316">
    <property type="term" value="F:gluconokinase activity"/>
    <property type="evidence" value="ECO:0007669"/>
    <property type="project" value="UniProtKB-EC"/>
</dbReference>
<dbReference type="PANTHER" id="PTHR43442">
    <property type="entry name" value="GLUCONOKINASE-RELATED"/>
    <property type="match status" value="1"/>
</dbReference>
<dbReference type="CDD" id="cd02021">
    <property type="entry name" value="GntK"/>
    <property type="match status" value="1"/>
</dbReference>
<dbReference type="GO" id="GO:0005524">
    <property type="term" value="F:ATP binding"/>
    <property type="evidence" value="ECO:0007669"/>
    <property type="project" value="UniProtKB-KW"/>
</dbReference>
<dbReference type="NCBIfam" id="TIGR01313">
    <property type="entry name" value="therm_gnt_kin"/>
    <property type="match status" value="1"/>
</dbReference>
<sequence>MGVCGVGKTTVARAMADMAGAHYLEGDDFHPEENVRAMAQGRPLSDADRWPWLESICAGALAAHESDNAPVVIACSALKKRYRDLLRQRLGDLAIIHLTGDRELIRARMEQREGHFMPARLLDSQLRDLEAPRADEGDVLVLDISGTEAAILNTARAYFSGRLQTDRRARSASADSGA</sequence>
<dbReference type="Pfam" id="PF13671">
    <property type="entry name" value="AAA_33"/>
    <property type="match status" value="1"/>
</dbReference>
<keyword evidence="12" id="KW-1185">Reference proteome</keyword>
<evidence type="ECO:0000256" key="8">
    <source>
        <dbReference type="ARBA" id="ARBA00023064"/>
    </source>
</evidence>
<dbReference type="InterPro" id="IPR027417">
    <property type="entry name" value="P-loop_NTPase"/>
</dbReference>
<dbReference type="GO" id="GO:0019521">
    <property type="term" value="P:D-gluconate metabolic process"/>
    <property type="evidence" value="ECO:0007669"/>
    <property type="project" value="UniProtKB-KW"/>
</dbReference>
<evidence type="ECO:0000256" key="4">
    <source>
        <dbReference type="ARBA" id="ARBA00022679"/>
    </source>
</evidence>
<comment type="caution">
    <text evidence="11">The sequence shown here is derived from an EMBL/GenBank/DDBJ whole genome shotgun (WGS) entry which is preliminary data.</text>
</comment>
<comment type="catalytic activity">
    <reaction evidence="9 10">
        <text>D-gluconate + ATP = 6-phospho-D-gluconate + ADP + H(+)</text>
        <dbReference type="Rhea" id="RHEA:19433"/>
        <dbReference type="ChEBI" id="CHEBI:15378"/>
        <dbReference type="ChEBI" id="CHEBI:18391"/>
        <dbReference type="ChEBI" id="CHEBI:30616"/>
        <dbReference type="ChEBI" id="CHEBI:58759"/>
        <dbReference type="ChEBI" id="CHEBI:456216"/>
        <dbReference type="EC" id="2.7.1.12"/>
    </reaction>
</comment>
<reference evidence="11 12" key="1">
    <citation type="submission" date="2020-07" db="EMBL/GenBank/DDBJ databases">
        <title>Stappia sp., F7233, whole genome shotgun sequencing project.</title>
        <authorList>
            <person name="Jiang S."/>
            <person name="Liu Z.W."/>
            <person name="Du Z.J."/>
        </authorList>
    </citation>
    <scope>NUCLEOTIDE SEQUENCE [LARGE SCALE GENOMIC DNA]</scope>
    <source>
        <strain evidence="11 12">F7233</strain>
    </source>
</reference>
<evidence type="ECO:0000256" key="7">
    <source>
        <dbReference type="ARBA" id="ARBA00022840"/>
    </source>
</evidence>
<evidence type="ECO:0000256" key="9">
    <source>
        <dbReference type="ARBA" id="ARBA00048090"/>
    </source>
</evidence>
<keyword evidence="4 10" id="KW-0808">Transferase</keyword>
<dbReference type="EMBL" id="JACFXV010000053">
    <property type="protein sequence ID" value="MBA5777574.1"/>
    <property type="molecule type" value="Genomic_DNA"/>
</dbReference>
<evidence type="ECO:0000256" key="6">
    <source>
        <dbReference type="ARBA" id="ARBA00022777"/>
    </source>
</evidence>
<evidence type="ECO:0000313" key="12">
    <source>
        <dbReference type="Proteomes" id="UP000541109"/>
    </source>
</evidence>
<evidence type="ECO:0000256" key="10">
    <source>
        <dbReference type="RuleBase" id="RU363066"/>
    </source>
</evidence>
<evidence type="ECO:0000256" key="5">
    <source>
        <dbReference type="ARBA" id="ARBA00022741"/>
    </source>
</evidence>
<comment type="similarity">
    <text evidence="2 10">Belongs to the gluconokinase GntK/GntV family.</text>
</comment>
<evidence type="ECO:0000256" key="1">
    <source>
        <dbReference type="ARBA" id="ARBA00004761"/>
    </source>
</evidence>
<gene>
    <name evidence="11" type="ORF">H2509_10615</name>
</gene>
<evidence type="ECO:0000256" key="3">
    <source>
        <dbReference type="ARBA" id="ARBA00012054"/>
    </source>
</evidence>
<keyword evidence="5 10" id="KW-0547">Nucleotide-binding</keyword>
<dbReference type="GO" id="GO:0005737">
    <property type="term" value="C:cytoplasm"/>
    <property type="evidence" value="ECO:0007669"/>
    <property type="project" value="TreeGrafter"/>
</dbReference>
<keyword evidence="7 10" id="KW-0067">ATP-binding</keyword>
<dbReference type="FunFam" id="3.40.50.300:FF:000522">
    <property type="entry name" value="Gluconokinase"/>
    <property type="match status" value="1"/>
</dbReference>
<accession>A0A839AF51</accession>
<dbReference type="Gene3D" id="3.40.50.300">
    <property type="entry name" value="P-loop containing nucleotide triphosphate hydrolases"/>
    <property type="match status" value="1"/>
</dbReference>
<comment type="pathway">
    <text evidence="1">Carbohydrate acid metabolism.</text>
</comment>
<keyword evidence="8" id="KW-0311">Gluconate utilization</keyword>
<keyword evidence="6 10" id="KW-0418">Kinase</keyword>
<evidence type="ECO:0000256" key="2">
    <source>
        <dbReference type="ARBA" id="ARBA00008420"/>
    </source>
</evidence>
<dbReference type="PANTHER" id="PTHR43442:SF3">
    <property type="entry name" value="GLUCONOKINASE-RELATED"/>
    <property type="match status" value="1"/>
</dbReference>
<protein>
    <recommendedName>
        <fullName evidence="3 10">Gluconokinase</fullName>
        <ecNumber evidence="3 10">2.7.1.12</ecNumber>
    </recommendedName>
</protein>
<evidence type="ECO:0000313" key="11">
    <source>
        <dbReference type="EMBL" id="MBA5777574.1"/>
    </source>
</evidence>
<dbReference type="SUPFAM" id="SSF52540">
    <property type="entry name" value="P-loop containing nucleoside triphosphate hydrolases"/>
    <property type="match status" value="1"/>
</dbReference>
<name>A0A839AF51_9HYPH</name>
<organism evidence="11 12">
    <name type="scientific">Stappia albiluteola</name>
    <dbReference type="NCBI Taxonomy" id="2758565"/>
    <lineage>
        <taxon>Bacteria</taxon>
        <taxon>Pseudomonadati</taxon>
        <taxon>Pseudomonadota</taxon>
        <taxon>Alphaproteobacteria</taxon>
        <taxon>Hyphomicrobiales</taxon>
        <taxon>Stappiaceae</taxon>
        <taxon>Stappia</taxon>
    </lineage>
</organism>
<dbReference type="EC" id="2.7.1.12" evidence="3 10"/>
<dbReference type="InterPro" id="IPR006001">
    <property type="entry name" value="Therm_gnt_kin"/>
</dbReference>
<dbReference type="Proteomes" id="UP000541109">
    <property type="component" value="Unassembled WGS sequence"/>
</dbReference>